<accession>A0A0G4IR08</accession>
<dbReference type="SMART" id="SM00248">
    <property type="entry name" value="ANK"/>
    <property type="match status" value="4"/>
</dbReference>
<evidence type="ECO:0000313" key="5">
    <source>
        <dbReference type="Proteomes" id="UP000039324"/>
    </source>
</evidence>
<dbReference type="Gene3D" id="1.25.40.20">
    <property type="entry name" value="Ankyrin repeat-containing domain"/>
    <property type="match status" value="1"/>
</dbReference>
<evidence type="ECO:0000256" key="2">
    <source>
        <dbReference type="ARBA" id="ARBA00023043"/>
    </source>
</evidence>
<protein>
    <submittedName>
        <fullName evidence="4">Uncharacterized protein</fullName>
    </submittedName>
</protein>
<dbReference type="Pfam" id="PF12796">
    <property type="entry name" value="Ank_2"/>
    <property type="match status" value="2"/>
</dbReference>
<dbReference type="STRING" id="37360.A0A0G4IR08"/>
<proteinExistence type="predicted"/>
<gene>
    <name evidence="4" type="ORF">PBRA_000942</name>
</gene>
<dbReference type="PANTHER" id="PTHR24198">
    <property type="entry name" value="ANKYRIN REPEAT AND PROTEIN KINASE DOMAIN-CONTAINING PROTEIN"/>
    <property type="match status" value="1"/>
</dbReference>
<dbReference type="Proteomes" id="UP000039324">
    <property type="component" value="Unassembled WGS sequence"/>
</dbReference>
<dbReference type="InterPro" id="IPR002110">
    <property type="entry name" value="Ankyrin_rpt"/>
</dbReference>
<dbReference type="PROSITE" id="PS50088">
    <property type="entry name" value="ANK_REPEAT"/>
    <property type="match status" value="1"/>
</dbReference>
<dbReference type="PANTHER" id="PTHR24198:SF165">
    <property type="entry name" value="ANKYRIN REPEAT-CONTAINING PROTEIN-RELATED"/>
    <property type="match status" value="1"/>
</dbReference>
<dbReference type="InterPro" id="IPR036770">
    <property type="entry name" value="Ankyrin_rpt-contain_sf"/>
</dbReference>
<keyword evidence="2 3" id="KW-0040">ANK repeat</keyword>
<dbReference type="AlphaFoldDB" id="A0A0G4IR08"/>
<dbReference type="SUPFAM" id="SSF48403">
    <property type="entry name" value="Ankyrin repeat"/>
    <property type="match status" value="1"/>
</dbReference>
<keyword evidence="5" id="KW-1185">Reference proteome</keyword>
<reference evidence="4 5" key="1">
    <citation type="submission" date="2015-02" db="EMBL/GenBank/DDBJ databases">
        <authorList>
            <person name="Chooi Y.-H."/>
        </authorList>
    </citation>
    <scope>NUCLEOTIDE SEQUENCE [LARGE SCALE GENOMIC DNA]</scope>
    <source>
        <strain evidence="4">E3</strain>
    </source>
</reference>
<organism evidence="4 5">
    <name type="scientific">Plasmodiophora brassicae</name>
    <name type="common">Clubroot disease agent</name>
    <dbReference type="NCBI Taxonomy" id="37360"/>
    <lineage>
        <taxon>Eukaryota</taxon>
        <taxon>Sar</taxon>
        <taxon>Rhizaria</taxon>
        <taxon>Endomyxa</taxon>
        <taxon>Phytomyxea</taxon>
        <taxon>Plasmodiophorida</taxon>
        <taxon>Plasmodiophoridae</taxon>
        <taxon>Plasmodiophora</taxon>
    </lineage>
</organism>
<keyword evidence="1" id="KW-0677">Repeat</keyword>
<feature type="repeat" description="ANK" evidence="3">
    <location>
        <begin position="353"/>
        <end position="379"/>
    </location>
</feature>
<evidence type="ECO:0000256" key="3">
    <source>
        <dbReference type="PROSITE-ProRule" id="PRU00023"/>
    </source>
</evidence>
<dbReference type="OrthoDB" id="674805at2759"/>
<evidence type="ECO:0000313" key="4">
    <source>
        <dbReference type="EMBL" id="CEO97597.1"/>
    </source>
</evidence>
<evidence type="ECO:0000256" key="1">
    <source>
        <dbReference type="ARBA" id="ARBA00022737"/>
    </source>
</evidence>
<name>A0A0G4IR08_PLABS</name>
<dbReference type="EMBL" id="CDSF01000079">
    <property type="protein sequence ID" value="CEO97597.1"/>
    <property type="molecule type" value="Genomic_DNA"/>
</dbReference>
<dbReference type="PROSITE" id="PS50297">
    <property type="entry name" value="ANK_REP_REGION"/>
    <property type="match status" value="1"/>
</dbReference>
<sequence>MALLRIAIVDATRIICSTLDAAQSEYDLTQLVHHSLTVQRKIQDGGVGCVELHITRHQLRLAITFADTFPLSEYGRQISSGCRVGLFIKTHRSRSDAVLEQFALAADHLEMRSLMVAIGWAIPMRRANGNDPFLGVLAANRHRQAYRFISGLVRLRRLSGTNNPRVALIKHISLQFVVRRPDPARPSVTNTRWASTADYANVLDFAVNTGEADIVEVLLDLPDIDVNHPYDPILLEALQYFAVRDGHTAIARMLVEFRGREASPLNQRVKANAVSCPNHETPLSIAAANGYVEIVRAHLQVAGIDVHTRAWYPDNAENWTLLHWAASEGHDSVVRALLTDARSTVLINAPDGRGRTPLTLAMNYGRHSVVSLLMSYGGQ</sequence>